<accession>A0A830GS21</accession>
<evidence type="ECO:0000256" key="4">
    <source>
        <dbReference type="ARBA" id="ARBA00022741"/>
    </source>
</evidence>
<dbReference type="Pfam" id="PF02518">
    <property type="entry name" value="HATPase_c"/>
    <property type="match status" value="1"/>
</dbReference>
<name>A0A830GS21_9EURY</name>
<evidence type="ECO:0000256" key="5">
    <source>
        <dbReference type="ARBA" id="ARBA00022777"/>
    </source>
</evidence>
<feature type="transmembrane region" description="Helical" evidence="7">
    <location>
        <begin position="100"/>
        <end position="125"/>
    </location>
</feature>
<dbReference type="CDD" id="cd00075">
    <property type="entry name" value="HATPase"/>
    <property type="match status" value="1"/>
</dbReference>
<keyword evidence="7" id="KW-0472">Membrane</keyword>
<dbReference type="InterPro" id="IPR004358">
    <property type="entry name" value="Sig_transdc_His_kin-like_C"/>
</dbReference>
<keyword evidence="6" id="KW-0067">ATP-binding</keyword>
<comment type="catalytic activity">
    <reaction evidence="1">
        <text>ATP + protein L-histidine = ADP + protein N-phospho-L-histidine.</text>
        <dbReference type="EC" id="2.7.13.3"/>
    </reaction>
</comment>
<dbReference type="GO" id="GO:0005524">
    <property type="term" value="F:ATP binding"/>
    <property type="evidence" value="ECO:0007669"/>
    <property type="project" value="UniProtKB-KW"/>
</dbReference>
<dbReference type="AlphaFoldDB" id="A0A830GS21"/>
<keyword evidence="10" id="KW-1185">Reference proteome</keyword>
<dbReference type="InterPro" id="IPR050980">
    <property type="entry name" value="2C_sensor_his_kinase"/>
</dbReference>
<evidence type="ECO:0000256" key="2">
    <source>
        <dbReference type="ARBA" id="ARBA00012438"/>
    </source>
</evidence>
<evidence type="ECO:0000259" key="8">
    <source>
        <dbReference type="PROSITE" id="PS50109"/>
    </source>
</evidence>
<keyword evidence="7" id="KW-0812">Transmembrane</keyword>
<evidence type="ECO:0000256" key="7">
    <source>
        <dbReference type="SAM" id="Phobius"/>
    </source>
</evidence>
<dbReference type="InterPro" id="IPR005467">
    <property type="entry name" value="His_kinase_dom"/>
</dbReference>
<dbReference type="EC" id="2.7.13.3" evidence="2"/>
<dbReference type="SMART" id="SM00387">
    <property type="entry name" value="HATPase_c"/>
    <property type="match status" value="1"/>
</dbReference>
<dbReference type="PRINTS" id="PR00344">
    <property type="entry name" value="BCTRLSENSOR"/>
</dbReference>
<evidence type="ECO:0000256" key="3">
    <source>
        <dbReference type="ARBA" id="ARBA00022679"/>
    </source>
</evidence>
<organism evidence="9 10">
    <name type="scientific">Haloarcula pellucida</name>
    <dbReference type="NCBI Taxonomy" id="1427151"/>
    <lineage>
        <taxon>Archaea</taxon>
        <taxon>Methanobacteriati</taxon>
        <taxon>Methanobacteriota</taxon>
        <taxon>Stenosarchaea group</taxon>
        <taxon>Halobacteria</taxon>
        <taxon>Halobacteriales</taxon>
        <taxon>Haloarculaceae</taxon>
        <taxon>Haloarcula</taxon>
    </lineage>
</organism>
<keyword evidence="5" id="KW-0418">Kinase</keyword>
<dbReference type="SUPFAM" id="SSF55874">
    <property type="entry name" value="ATPase domain of HSP90 chaperone/DNA topoisomerase II/histidine kinase"/>
    <property type="match status" value="1"/>
</dbReference>
<dbReference type="InterPro" id="IPR036890">
    <property type="entry name" value="HATPase_C_sf"/>
</dbReference>
<feature type="domain" description="Histidine kinase" evidence="8">
    <location>
        <begin position="151"/>
        <end position="357"/>
    </location>
</feature>
<evidence type="ECO:0000256" key="6">
    <source>
        <dbReference type="ARBA" id="ARBA00022840"/>
    </source>
</evidence>
<dbReference type="InterPro" id="IPR003594">
    <property type="entry name" value="HATPase_dom"/>
</dbReference>
<dbReference type="RefSeq" id="WP_189001437.1">
    <property type="nucleotide sequence ID" value="NZ_BMOU01000007.1"/>
</dbReference>
<dbReference type="GO" id="GO:0004673">
    <property type="term" value="F:protein histidine kinase activity"/>
    <property type="evidence" value="ECO:0007669"/>
    <property type="project" value="UniProtKB-EC"/>
</dbReference>
<reference evidence="9" key="2">
    <citation type="submission" date="2020-09" db="EMBL/GenBank/DDBJ databases">
        <authorList>
            <person name="Sun Q."/>
            <person name="Ohkuma M."/>
        </authorList>
    </citation>
    <scope>NUCLEOTIDE SEQUENCE</scope>
    <source>
        <strain evidence="9">JCM 17820</strain>
    </source>
</reference>
<dbReference type="EMBL" id="BMOU01000007">
    <property type="protein sequence ID" value="GGO01996.1"/>
    <property type="molecule type" value="Genomic_DNA"/>
</dbReference>
<evidence type="ECO:0000313" key="9">
    <source>
        <dbReference type="EMBL" id="GGO01996.1"/>
    </source>
</evidence>
<evidence type="ECO:0000256" key="1">
    <source>
        <dbReference type="ARBA" id="ARBA00000085"/>
    </source>
</evidence>
<dbReference type="Gene3D" id="3.30.565.10">
    <property type="entry name" value="Histidine kinase-like ATPase, C-terminal domain"/>
    <property type="match status" value="1"/>
</dbReference>
<feature type="transmembrane region" description="Helical" evidence="7">
    <location>
        <begin position="12"/>
        <end position="38"/>
    </location>
</feature>
<dbReference type="Proteomes" id="UP000605784">
    <property type="component" value="Unassembled WGS sequence"/>
</dbReference>
<dbReference type="PANTHER" id="PTHR44936">
    <property type="entry name" value="SENSOR PROTEIN CREC"/>
    <property type="match status" value="1"/>
</dbReference>
<reference evidence="9" key="1">
    <citation type="journal article" date="2014" name="Int. J. Syst. Evol. Microbiol.">
        <title>Complete genome sequence of Corynebacterium casei LMG S-19264T (=DSM 44701T), isolated from a smear-ripened cheese.</title>
        <authorList>
            <consortium name="US DOE Joint Genome Institute (JGI-PGF)"/>
            <person name="Walter F."/>
            <person name="Albersmeier A."/>
            <person name="Kalinowski J."/>
            <person name="Ruckert C."/>
        </authorList>
    </citation>
    <scope>NUCLEOTIDE SEQUENCE</scope>
    <source>
        <strain evidence="9">JCM 17820</strain>
    </source>
</reference>
<gene>
    <name evidence="9" type="ORF">GCM10009030_36140</name>
</gene>
<feature type="transmembrane region" description="Helical" evidence="7">
    <location>
        <begin position="44"/>
        <end position="66"/>
    </location>
</feature>
<keyword evidence="7" id="KW-1133">Transmembrane helix</keyword>
<comment type="caution">
    <text evidence="9">The sequence shown here is derived from an EMBL/GenBank/DDBJ whole genome shotgun (WGS) entry which is preliminary data.</text>
</comment>
<feature type="transmembrane region" description="Helical" evidence="7">
    <location>
        <begin position="78"/>
        <end position="94"/>
    </location>
</feature>
<evidence type="ECO:0000313" key="10">
    <source>
        <dbReference type="Proteomes" id="UP000605784"/>
    </source>
</evidence>
<proteinExistence type="predicted"/>
<protein>
    <recommendedName>
        <fullName evidence="2">histidine kinase</fullName>
        <ecNumber evidence="2">2.7.13.3</ecNumber>
    </recommendedName>
</protein>
<sequence>MRPLRFRSDWRTLAFTYWPAGAVLGGSLLYVLVQLLVWPGDTTYAIPDIVGEGTVVLALLAAVFVVQRVPVRRLYRPLMGGLTVFYLFALTDFLDEFVQLPAVFALLFENGAEAVGTVLLVVGIYRWTAARQEREHELQSRSDQLEVLNRLLRNDIRNDTMVIRGWASVLQRETGPDADERLGRIVSVANGIIDLTETTEEFTDVLTTAETVDLERRSLAPTIEGEVEKLRARYEDARVDVDGTLPQVDVVAHSMLPAVFRNLLTNAVEHNDAPTPTVRISAERVDDTVRVHVADNGPGIPDERKDAIFTRAEPAHGGSGFGLYLVKTLVAEFGGDVRVADADTGGAVFTVVLRVASSGRLPDIDQMDVRSPR</sequence>
<keyword evidence="3" id="KW-0808">Transferase</keyword>
<dbReference type="PANTHER" id="PTHR44936:SF10">
    <property type="entry name" value="SENSOR PROTEIN RSTB"/>
    <property type="match status" value="1"/>
</dbReference>
<keyword evidence="4" id="KW-0547">Nucleotide-binding</keyword>
<dbReference type="PROSITE" id="PS50109">
    <property type="entry name" value="HIS_KIN"/>
    <property type="match status" value="1"/>
</dbReference>